<gene>
    <name evidence="1" type="ORF">LITE_LOCUS48594</name>
</gene>
<comment type="caution">
    <text evidence="1">The sequence shown here is derived from an EMBL/GenBank/DDBJ whole genome shotgun (WGS) entry which is preliminary data.</text>
</comment>
<sequence length="31" mass="3680">MGFVSRWSHRSWCLIRVRRRSSSGSPFMPRG</sequence>
<keyword evidence="2" id="KW-1185">Reference proteome</keyword>
<accession>A0AAV0RND1</accession>
<evidence type="ECO:0000313" key="1">
    <source>
        <dbReference type="EMBL" id="CAI0558054.1"/>
    </source>
</evidence>
<organism evidence="1 2">
    <name type="scientific">Linum tenue</name>
    <dbReference type="NCBI Taxonomy" id="586396"/>
    <lineage>
        <taxon>Eukaryota</taxon>
        <taxon>Viridiplantae</taxon>
        <taxon>Streptophyta</taxon>
        <taxon>Embryophyta</taxon>
        <taxon>Tracheophyta</taxon>
        <taxon>Spermatophyta</taxon>
        <taxon>Magnoliopsida</taxon>
        <taxon>eudicotyledons</taxon>
        <taxon>Gunneridae</taxon>
        <taxon>Pentapetalae</taxon>
        <taxon>rosids</taxon>
        <taxon>fabids</taxon>
        <taxon>Malpighiales</taxon>
        <taxon>Linaceae</taxon>
        <taxon>Linum</taxon>
    </lineage>
</organism>
<proteinExistence type="predicted"/>
<dbReference type="AlphaFoldDB" id="A0AAV0RND1"/>
<dbReference type="EMBL" id="CAMGYJ010000011">
    <property type="protein sequence ID" value="CAI0558054.1"/>
    <property type="molecule type" value="Genomic_DNA"/>
</dbReference>
<dbReference type="Proteomes" id="UP001154282">
    <property type="component" value="Unassembled WGS sequence"/>
</dbReference>
<reference evidence="1" key="1">
    <citation type="submission" date="2022-08" db="EMBL/GenBank/DDBJ databases">
        <authorList>
            <person name="Gutierrez-Valencia J."/>
        </authorList>
    </citation>
    <scope>NUCLEOTIDE SEQUENCE</scope>
</reference>
<name>A0AAV0RND1_9ROSI</name>
<protein>
    <submittedName>
        <fullName evidence="1">Uncharacterized protein</fullName>
    </submittedName>
</protein>
<evidence type="ECO:0000313" key="2">
    <source>
        <dbReference type="Proteomes" id="UP001154282"/>
    </source>
</evidence>